<feature type="compositionally biased region" description="Polar residues" evidence="1">
    <location>
        <begin position="1"/>
        <end position="11"/>
    </location>
</feature>
<sequence length="96" mass="10902">MDCGNLNSLSKENVEDSSLLWGEEESRPELKTYDKEEDSTATELFKIKVKEDKLSKLINEKESSTNNAGEELILKLSNEFWSFNGSRVGGDFCVIY</sequence>
<name>A0A9Q3B8Z0_9BASI</name>
<gene>
    <name evidence="2" type="ORF">O181_000668</name>
</gene>
<reference evidence="2" key="1">
    <citation type="submission" date="2021-03" db="EMBL/GenBank/DDBJ databases">
        <title>Draft genome sequence of rust myrtle Austropuccinia psidii MF-1, a brazilian biotype.</title>
        <authorList>
            <person name="Quecine M.C."/>
            <person name="Pachon D.M.R."/>
            <person name="Bonatelli M.L."/>
            <person name="Correr F.H."/>
            <person name="Franceschini L.M."/>
            <person name="Leite T.F."/>
            <person name="Margarido G.R.A."/>
            <person name="Almeida C.A."/>
            <person name="Ferrarezi J.A."/>
            <person name="Labate C.A."/>
        </authorList>
    </citation>
    <scope>NUCLEOTIDE SEQUENCE</scope>
    <source>
        <strain evidence="2">MF-1</strain>
    </source>
</reference>
<proteinExistence type="predicted"/>
<protein>
    <submittedName>
        <fullName evidence="2">Uncharacterized protein</fullName>
    </submittedName>
</protein>
<dbReference type="AlphaFoldDB" id="A0A9Q3B8Z0"/>
<evidence type="ECO:0000313" key="3">
    <source>
        <dbReference type="Proteomes" id="UP000765509"/>
    </source>
</evidence>
<comment type="caution">
    <text evidence="2">The sequence shown here is derived from an EMBL/GenBank/DDBJ whole genome shotgun (WGS) entry which is preliminary data.</text>
</comment>
<keyword evidence="3" id="KW-1185">Reference proteome</keyword>
<feature type="compositionally biased region" description="Basic and acidic residues" evidence="1">
    <location>
        <begin position="24"/>
        <end position="34"/>
    </location>
</feature>
<evidence type="ECO:0000256" key="1">
    <source>
        <dbReference type="SAM" id="MobiDB-lite"/>
    </source>
</evidence>
<dbReference type="Proteomes" id="UP000765509">
    <property type="component" value="Unassembled WGS sequence"/>
</dbReference>
<feature type="region of interest" description="Disordered" evidence="1">
    <location>
        <begin position="1"/>
        <end position="38"/>
    </location>
</feature>
<accession>A0A9Q3B8Z0</accession>
<dbReference type="EMBL" id="AVOT02000081">
    <property type="protein sequence ID" value="MBW0460953.1"/>
    <property type="molecule type" value="Genomic_DNA"/>
</dbReference>
<evidence type="ECO:0000313" key="2">
    <source>
        <dbReference type="EMBL" id="MBW0460953.1"/>
    </source>
</evidence>
<organism evidence="2 3">
    <name type="scientific">Austropuccinia psidii MF-1</name>
    <dbReference type="NCBI Taxonomy" id="1389203"/>
    <lineage>
        <taxon>Eukaryota</taxon>
        <taxon>Fungi</taxon>
        <taxon>Dikarya</taxon>
        <taxon>Basidiomycota</taxon>
        <taxon>Pucciniomycotina</taxon>
        <taxon>Pucciniomycetes</taxon>
        <taxon>Pucciniales</taxon>
        <taxon>Sphaerophragmiaceae</taxon>
        <taxon>Austropuccinia</taxon>
    </lineage>
</organism>